<reference evidence="3" key="1">
    <citation type="journal article" date="2014" name="Int. J. Syst. Evol. Microbiol.">
        <title>Complete genome sequence of Corynebacterium casei LMG S-19264T (=DSM 44701T), isolated from a smear-ripened cheese.</title>
        <authorList>
            <consortium name="US DOE Joint Genome Institute (JGI-PGF)"/>
            <person name="Walter F."/>
            <person name="Albersmeier A."/>
            <person name="Kalinowski J."/>
            <person name="Ruckert C."/>
        </authorList>
    </citation>
    <scope>NUCLEOTIDE SEQUENCE</scope>
    <source>
        <strain evidence="3">JCM 3051</strain>
    </source>
</reference>
<gene>
    <name evidence="3" type="ORF">GCM10010102_32970</name>
</gene>
<evidence type="ECO:0000256" key="1">
    <source>
        <dbReference type="ARBA" id="ARBA00005953"/>
    </source>
</evidence>
<reference evidence="3" key="2">
    <citation type="submission" date="2020-09" db="EMBL/GenBank/DDBJ databases">
        <authorList>
            <person name="Sun Q."/>
            <person name="Ohkuma M."/>
        </authorList>
    </citation>
    <scope>NUCLEOTIDE SEQUENCE</scope>
    <source>
        <strain evidence="3">JCM 3051</strain>
    </source>
</reference>
<dbReference type="Proteomes" id="UP000655589">
    <property type="component" value="Unassembled WGS sequence"/>
</dbReference>
<dbReference type="AlphaFoldDB" id="A0A8H9GL90"/>
<dbReference type="InterPro" id="IPR029069">
    <property type="entry name" value="HotDog_dom_sf"/>
</dbReference>
<dbReference type="SUPFAM" id="SSF54637">
    <property type="entry name" value="Thioesterase/thiol ester dehydrase-isomerase"/>
    <property type="match status" value="1"/>
</dbReference>
<evidence type="ECO:0008006" key="5">
    <source>
        <dbReference type="Google" id="ProtNLM"/>
    </source>
</evidence>
<accession>A0A8H9GL90</accession>
<proteinExistence type="inferred from homology"/>
<dbReference type="Pfam" id="PF13279">
    <property type="entry name" value="4HBT_2"/>
    <property type="match status" value="1"/>
</dbReference>
<dbReference type="PANTHER" id="PTHR31793:SF27">
    <property type="entry name" value="NOVEL THIOESTERASE SUPERFAMILY DOMAIN AND SAPOSIN A-TYPE DOMAIN CONTAINING PROTEIN (0610012H03RIK)"/>
    <property type="match status" value="1"/>
</dbReference>
<dbReference type="CDD" id="cd00586">
    <property type="entry name" value="4HBT"/>
    <property type="match status" value="1"/>
</dbReference>
<sequence>MGYRHPFPLRWNDNDQYGHMNNTVYYQAMDTAVNAWMIRYSGLDPAGDVIGLARASSCEFLAPASFPDELEVDVAVGRLGRTSLTWDLAIVPAGAPDRSTAYATGSFTHVFVDQAARRPVPVPDAIRTALTTHLPS</sequence>
<dbReference type="InterPro" id="IPR050563">
    <property type="entry name" value="4-hydroxybenzoyl-CoA_TE"/>
</dbReference>
<evidence type="ECO:0000256" key="2">
    <source>
        <dbReference type="ARBA" id="ARBA00022801"/>
    </source>
</evidence>
<protein>
    <recommendedName>
        <fullName evidence="5">Acyl-CoA thioester hydrolase</fullName>
    </recommendedName>
</protein>
<dbReference type="GO" id="GO:0047617">
    <property type="term" value="F:fatty acyl-CoA hydrolase activity"/>
    <property type="evidence" value="ECO:0007669"/>
    <property type="project" value="TreeGrafter"/>
</dbReference>
<dbReference type="PANTHER" id="PTHR31793">
    <property type="entry name" value="4-HYDROXYBENZOYL-COA THIOESTERASE FAMILY MEMBER"/>
    <property type="match status" value="1"/>
</dbReference>
<evidence type="ECO:0000313" key="4">
    <source>
        <dbReference type="Proteomes" id="UP000655589"/>
    </source>
</evidence>
<keyword evidence="2" id="KW-0378">Hydrolase</keyword>
<keyword evidence="4" id="KW-1185">Reference proteome</keyword>
<name>A0A8H9GL90_9MICO</name>
<dbReference type="EMBL" id="BMPT01000014">
    <property type="protein sequence ID" value="GGM34869.1"/>
    <property type="molecule type" value="Genomic_DNA"/>
</dbReference>
<evidence type="ECO:0000313" key="3">
    <source>
        <dbReference type="EMBL" id="GGM34869.1"/>
    </source>
</evidence>
<dbReference type="Gene3D" id="3.10.129.10">
    <property type="entry name" value="Hotdog Thioesterase"/>
    <property type="match status" value="1"/>
</dbReference>
<organism evidence="3 4">
    <name type="scientific">Promicromonospora citrea</name>
    <dbReference type="NCBI Taxonomy" id="43677"/>
    <lineage>
        <taxon>Bacteria</taxon>
        <taxon>Bacillati</taxon>
        <taxon>Actinomycetota</taxon>
        <taxon>Actinomycetes</taxon>
        <taxon>Micrococcales</taxon>
        <taxon>Promicromonosporaceae</taxon>
        <taxon>Promicromonospora</taxon>
    </lineage>
</organism>
<comment type="similarity">
    <text evidence="1">Belongs to the 4-hydroxybenzoyl-CoA thioesterase family.</text>
</comment>
<dbReference type="RefSeq" id="WP_171106271.1">
    <property type="nucleotide sequence ID" value="NZ_BMPT01000014.1"/>
</dbReference>
<comment type="caution">
    <text evidence="3">The sequence shown here is derived from an EMBL/GenBank/DDBJ whole genome shotgun (WGS) entry which is preliminary data.</text>
</comment>